<keyword evidence="4 8" id="KW-0863">Zinc-finger</keyword>
<evidence type="ECO:0000256" key="1">
    <source>
        <dbReference type="ARBA" id="ARBA00004123"/>
    </source>
</evidence>
<dbReference type="GO" id="GO:0008270">
    <property type="term" value="F:zinc ion binding"/>
    <property type="evidence" value="ECO:0007669"/>
    <property type="project" value="UniProtKB-KW"/>
</dbReference>
<dbReference type="SMART" id="SM00355">
    <property type="entry name" value="ZnF_C2H2"/>
    <property type="match status" value="3"/>
</dbReference>
<comment type="subcellular location">
    <subcellularLocation>
        <location evidence="1">Nucleus</location>
    </subcellularLocation>
</comment>
<dbReference type="SUPFAM" id="SSF57667">
    <property type="entry name" value="beta-beta-alpha zinc fingers"/>
    <property type="match status" value="1"/>
</dbReference>
<dbReference type="GO" id="GO:0005634">
    <property type="term" value="C:nucleus"/>
    <property type="evidence" value="ECO:0007669"/>
    <property type="project" value="UniProtKB-SubCell"/>
</dbReference>
<keyword evidence="12" id="KW-1185">Reference proteome</keyword>
<dbReference type="FunFam" id="3.30.160.60:FF:000688">
    <property type="entry name" value="zinc finger protein 197 isoform X1"/>
    <property type="match status" value="1"/>
</dbReference>
<sequence>MYCQHHSHSSQIQCEKYNNKMTQTEWIKTEPNEEDVSKPSWNSQSLHKSKRYRVQTGKGKGYLCFNKRMYTEQGETLHKLKSTCIQTKKQEGYNSFNKRSSKQGGMLFFCSDCGESFTQIGKLYSHKIREHSAENLYHCNDCGKRFVQRGYLDNHMKIHTGMNLYHCHICGKGFVYGEGVKRHMRIHTRKKSFA</sequence>
<evidence type="ECO:0000256" key="7">
    <source>
        <dbReference type="ARBA" id="ARBA00023242"/>
    </source>
</evidence>
<feature type="domain" description="C2H2-type" evidence="10">
    <location>
        <begin position="108"/>
        <end position="136"/>
    </location>
</feature>
<dbReference type="FunFam" id="3.30.160.60:FF:000275">
    <property type="entry name" value="zinc finger protein 90 homolog"/>
    <property type="match status" value="1"/>
</dbReference>
<dbReference type="Proteomes" id="UP001557470">
    <property type="component" value="Unassembled WGS sequence"/>
</dbReference>
<evidence type="ECO:0000259" key="10">
    <source>
        <dbReference type="PROSITE" id="PS50157"/>
    </source>
</evidence>
<dbReference type="GO" id="GO:0003677">
    <property type="term" value="F:DNA binding"/>
    <property type="evidence" value="ECO:0007669"/>
    <property type="project" value="UniProtKB-KW"/>
</dbReference>
<dbReference type="EMBL" id="JAGEUA010000001">
    <property type="protein sequence ID" value="KAL1022277.1"/>
    <property type="molecule type" value="Genomic_DNA"/>
</dbReference>
<gene>
    <name evidence="11" type="ORF">UPYG_G00024550</name>
</gene>
<evidence type="ECO:0000256" key="6">
    <source>
        <dbReference type="ARBA" id="ARBA00023125"/>
    </source>
</evidence>
<comment type="caution">
    <text evidence="11">The sequence shown here is derived from an EMBL/GenBank/DDBJ whole genome shotgun (WGS) entry which is preliminary data.</text>
</comment>
<evidence type="ECO:0000256" key="8">
    <source>
        <dbReference type="PROSITE-ProRule" id="PRU00042"/>
    </source>
</evidence>
<keyword evidence="7" id="KW-0539">Nucleus</keyword>
<dbReference type="AlphaFoldDB" id="A0ABD0XP25"/>
<evidence type="ECO:0000256" key="9">
    <source>
        <dbReference type="SAM" id="MobiDB-lite"/>
    </source>
</evidence>
<keyword evidence="6" id="KW-0238">DNA-binding</keyword>
<name>A0ABD0XP25_UMBPY</name>
<accession>A0ABD0XP25</accession>
<evidence type="ECO:0000256" key="2">
    <source>
        <dbReference type="ARBA" id="ARBA00022723"/>
    </source>
</evidence>
<reference evidence="11 12" key="1">
    <citation type="submission" date="2024-06" db="EMBL/GenBank/DDBJ databases">
        <authorList>
            <person name="Pan Q."/>
            <person name="Wen M."/>
            <person name="Jouanno E."/>
            <person name="Zahm M."/>
            <person name="Klopp C."/>
            <person name="Cabau C."/>
            <person name="Louis A."/>
            <person name="Berthelot C."/>
            <person name="Parey E."/>
            <person name="Roest Crollius H."/>
            <person name="Montfort J."/>
            <person name="Robinson-Rechavi M."/>
            <person name="Bouchez O."/>
            <person name="Lampietro C."/>
            <person name="Lopez Roques C."/>
            <person name="Donnadieu C."/>
            <person name="Postlethwait J."/>
            <person name="Bobe J."/>
            <person name="Verreycken H."/>
            <person name="Guiguen Y."/>
        </authorList>
    </citation>
    <scope>NUCLEOTIDE SEQUENCE [LARGE SCALE GENOMIC DNA]</scope>
    <source>
        <strain evidence="11">Up_M1</strain>
        <tissue evidence="11">Testis</tissue>
    </source>
</reference>
<evidence type="ECO:0000313" key="12">
    <source>
        <dbReference type="Proteomes" id="UP001557470"/>
    </source>
</evidence>
<evidence type="ECO:0000313" key="11">
    <source>
        <dbReference type="EMBL" id="KAL1022277.1"/>
    </source>
</evidence>
<dbReference type="InterPro" id="IPR036236">
    <property type="entry name" value="Znf_C2H2_sf"/>
</dbReference>
<evidence type="ECO:0000256" key="4">
    <source>
        <dbReference type="ARBA" id="ARBA00022771"/>
    </source>
</evidence>
<dbReference type="InterPro" id="IPR013087">
    <property type="entry name" value="Znf_C2H2_type"/>
</dbReference>
<feature type="domain" description="C2H2-type" evidence="10">
    <location>
        <begin position="137"/>
        <end position="164"/>
    </location>
</feature>
<feature type="domain" description="C2H2-type" evidence="10">
    <location>
        <begin position="165"/>
        <end position="192"/>
    </location>
</feature>
<dbReference type="Gene3D" id="3.30.160.60">
    <property type="entry name" value="Classic Zinc Finger"/>
    <property type="match status" value="2"/>
</dbReference>
<proteinExistence type="predicted"/>
<feature type="region of interest" description="Disordered" evidence="9">
    <location>
        <begin position="29"/>
        <end position="48"/>
    </location>
</feature>
<keyword evidence="2" id="KW-0479">Metal-binding</keyword>
<dbReference type="PANTHER" id="PTHR24394">
    <property type="entry name" value="ZINC FINGER PROTEIN"/>
    <property type="match status" value="1"/>
</dbReference>
<dbReference type="PANTHER" id="PTHR24394:SF44">
    <property type="entry name" value="ZINC FINGER PROTEIN 271-LIKE"/>
    <property type="match status" value="1"/>
</dbReference>
<evidence type="ECO:0000256" key="5">
    <source>
        <dbReference type="ARBA" id="ARBA00022833"/>
    </source>
</evidence>
<dbReference type="Pfam" id="PF00096">
    <property type="entry name" value="zf-C2H2"/>
    <property type="match status" value="3"/>
</dbReference>
<protein>
    <recommendedName>
        <fullName evidence="10">C2H2-type domain-containing protein</fullName>
    </recommendedName>
</protein>
<organism evidence="11 12">
    <name type="scientific">Umbra pygmaea</name>
    <name type="common">Eastern mudminnow</name>
    <dbReference type="NCBI Taxonomy" id="75934"/>
    <lineage>
        <taxon>Eukaryota</taxon>
        <taxon>Metazoa</taxon>
        <taxon>Chordata</taxon>
        <taxon>Craniata</taxon>
        <taxon>Vertebrata</taxon>
        <taxon>Euteleostomi</taxon>
        <taxon>Actinopterygii</taxon>
        <taxon>Neopterygii</taxon>
        <taxon>Teleostei</taxon>
        <taxon>Protacanthopterygii</taxon>
        <taxon>Esociformes</taxon>
        <taxon>Umbridae</taxon>
        <taxon>Umbra</taxon>
    </lineage>
</organism>
<keyword evidence="3" id="KW-0677">Repeat</keyword>
<dbReference type="PROSITE" id="PS00028">
    <property type="entry name" value="ZINC_FINGER_C2H2_1"/>
    <property type="match status" value="3"/>
</dbReference>
<dbReference type="PROSITE" id="PS50157">
    <property type="entry name" value="ZINC_FINGER_C2H2_2"/>
    <property type="match status" value="3"/>
</dbReference>
<keyword evidence="5" id="KW-0862">Zinc</keyword>
<evidence type="ECO:0000256" key="3">
    <source>
        <dbReference type="ARBA" id="ARBA00022737"/>
    </source>
</evidence>